<evidence type="ECO:0000256" key="1">
    <source>
        <dbReference type="SAM" id="MobiDB-lite"/>
    </source>
</evidence>
<protein>
    <submittedName>
        <fullName evidence="2">Uncharacterized protein</fullName>
    </submittedName>
</protein>
<feature type="region of interest" description="Disordered" evidence="1">
    <location>
        <begin position="51"/>
        <end position="84"/>
    </location>
</feature>
<reference evidence="3" key="1">
    <citation type="journal article" date="2019" name="Int. J. Syst. Evol. Microbiol.">
        <title>The Global Catalogue of Microorganisms (GCM) 10K type strain sequencing project: providing services to taxonomists for standard genome sequencing and annotation.</title>
        <authorList>
            <consortium name="The Broad Institute Genomics Platform"/>
            <consortium name="The Broad Institute Genome Sequencing Center for Infectious Disease"/>
            <person name="Wu L."/>
            <person name="Ma J."/>
        </authorList>
    </citation>
    <scope>NUCLEOTIDE SEQUENCE [LARGE SCALE GENOMIC DNA]</scope>
    <source>
        <strain evidence="3">JCM 13002</strain>
    </source>
</reference>
<feature type="compositionally biased region" description="Basic and acidic residues" evidence="1">
    <location>
        <begin position="51"/>
        <end position="64"/>
    </location>
</feature>
<feature type="region of interest" description="Disordered" evidence="1">
    <location>
        <begin position="1"/>
        <end position="36"/>
    </location>
</feature>
<evidence type="ECO:0000313" key="2">
    <source>
        <dbReference type="EMBL" id="GAA1109956.1"/>
    </source>
</evidence>
<dbReference type="Proteomes" id="UP001499987">
    <property type="component" value="Unassembled WGS sequence"/>
</dbReference>
<organism evidence="2 3">
    <name type="scientific">Kitasatospora arboriphila</name>
    <dbReference type="NCBI Taxonomy" id="258052"/>
    <lineage>
        <taxon>Bacteria</taxon>
        <taxon>Bacillati</taxon>
        <taxon>Actinomycetota</taxon>
        <taxon>Actinomycetes</taxon>
        <taxon>Kitasatosporales</taxon>
        <taxon>Streptomycetaceae</taxon>
        <taxon>Kitasatospora</taxon>
    </lineage>
</organism>
<proteinExistence type="predicted"/>
<sequence length="84" mass="8841">MTQRCRPRRVEAIPGAPGAQTAIIPGRRGGRTDRAKSGRLATAVLNQHKLSEKRNQELPDEHPLPKILNSMPGTGAGAGPAPAS</sequence>
<dbReference type="EMBL" id="BAAALD010000077">
    <property type="protein sequence ID" value="GAA1109956.1"/>
    <property type="molecule type" value="Genomic_DNA"/>
</dbReference>
<accession>A0ABP4EKT6</accession>
<keyword evidence="3" id="KW-1185">Reference proteome</keyword>
<comment type="caution">
    <text evidence="2">The sequence shown here is derived from an EMBL/GenBank/DDBJ whole genome shotgun (WGS) entry which is preliminary data.</text>
</comment>
<gene>
    <name evidence="2" type="ORF">GCM10009663_59430</name>
</gene>
<name>A0ABP4EKT6_9ACTN</name>
<evidence type="ECO:0000313" key="3">
    <source>
        <dbReference type="Proteomes" id="UP001499987"/>
    </source>
</evidence>